<sequence>MAASGSAYADVMEIPACVVGTSSSLVRRPRMKESVPPSEQAAPVQLPPGVNLKAVEQEALDFATSDPIRLDAQIQFSISQLSVAWKSVVEVLKLAVVNRDELVRQYDAKKATLQEQFEQEKMLQREQFEKENVLQKEQFEKETAAIKQEVEDEAKKVIDIAVASHNKLIQGFYVWGLSRVDIDLALGGKYGEIVFPGDDASPMAEQTLAPPVDDDPTNEEVVHLRGKVIEMEKALIRARDSINRTRQVYNELKYERRLYKLNFDKTFKELFKLQCRYGKIKIERDEVLRKETDRFILLQKSLKDKRFVDESDKLECQRSLLSLTLYFEAEVDSERGLKEAYLDLLTERDIVSDPARVKFLAQEAHNRHSREAQRCSARAGVSIIWGGVGSLPDELNFSRGKGQ</sequence>
<protein>
    <submittedName>
        <fullName evidence="1">Uncharacterized protein</fullName>
    </submittedName>
</protein>
<evidence type="ECO:0000313" key="2">
    <source>
        <dbReference type="Proteomes" id="UP000541444"/>
    </source>
</evidence>
<gene>
    <name evidence="1" type="ORF">GIB67_037227</name>
</gene>
<proteinExistence type="predicted"/>
<dbReference type="AlphaFoldDB" id="A0A7J7MS18"/>
<keyword evidence="2" id="KW-1185">Reference proteome</keyword>
<comment type="caution">
    <text evidence="1">The sequence shown here is derived from an EMBL/GenBank/DDBJ whole genome shotgun (WGS) entry which is preliminary data.</text>
</comment>
<evidence type="ECO:0000313" key="1">
    <source>
        <dbReference type="EMBL" id="KAF6157654.1"/>
    </source>
</evidence>
<reference evidence="1 2" key="1">
    <citation type="journal article" date="2020" name="IScience">
        <title>Genome Sequencing of the Endangered Kingdonia uniflora (Circaeasteraceae, Ranunculales) Reveals Potential Mechanisms of Evolutionary Specialization.</title>
        <authorList>
            <person name="Sun Y."/>
            <person name="Deng T."/>
            <person name="Zhang A."/>
            <person name="Moore M.J."/>
            <person name="Landis J.B."/>
            <person name="Lin N."/>
            <person name="Zhang H."/>
            <person name="Zhang X."/>
            <person name="Huang J."/>
            <person name="Zhang X."/>
            <person name="Sun H."/>
            <person name="Wang H."/>
        </authorList>
    </citation>
    <scope>NUCLEOTIDE SEQUENCE [LARGE SCALE GENOMIC DNA]</scope>
    <source>
        <strain evidence="1">TB1705</strain>
        <tissue evidence="1">Leaf</tissue>
    </source>
</reference>
<dbReference type="EMBL" id="JACGCM010001272">
    <property type="protein sequence ID" value="KAF6157654.1"/>
    <property type="molecule type" value="Genomic_DNA"/>
</dbReference>
<organism evidence="1 2">
    <name type="scientific">Kingdonia uniflora</name>
    <dbReference type="NCBI Taxonomy" id="39325"/>
    <lineage>
        <taxon>Eukaryota</taxon>
        <taxon>Viridiplantae</taxon>
        <taxon>Streptophyta</taxon>
        <taxon>Embryophyta</taxon>
        <taxon>Tracheophyta</taxon>
        <taxon>Spermatophyta</taxon>
        <taxon>Magnoliopsida</taxon>
        <taxon>Ranunculales</taxon>
        <taxon>Circaeasteraceae</taxon>
        <taxon>Kingdonia</taxon>
    </lineage>
</organism>
<name>A0A7J7MS18_9MAGN</name>
<dbReference type="Proteomes" id="UP000541444">
    <property type="component" value="Unassembled WGS sequence"/>
</dbReference>
<accession>A0A7J7MS18</accession>